<feature type="active site" description="For sulfotransferase activity" evidence="3">
    <location>
        <position position="359"/>
    </location>
</feature>
<evidence type="ECO:0000256" key="2">
    <source>
        <dbReference type="ARBA" id="ARBA00022679"/>
    </source>
</evidence>
<evidence type="ECO:0000256" key="4">
    <source>
        <dbReference type="PIRSR" id="PIRSR637359-2"/>
    </source>
</evidence>
<feature type="binding site" evidence="4">
    <location>
        <position position="511"/>
    </location>
    <ligand>
        <name>3'-phosphoadenylyl sulfate</name>
        <dbReference type="ChEBI" id="CHEBI:58339"/>
    </ligand>
</feature>
<dbReference type="Gene3D" id="2.60.120.330">
    <property type="entry name" value="B-lactam Antibiotic, Isopenicillin N Synthase, Chain"/>
    <property type="match status" value="1"/>
</dbReference>
<dbReference type="EMBL" id="JAKCXM010000125">
    <property type="protein sequence ID" value="KAJ0401542.1"/>
    <property type="molecule type" value="Genomic_DNA"/>
</dbReference>
<protein>
    <recommendedName>
        <fullName evidence="5">Aspartyl/asparaginy/proline hydroxylase domain-containing protein</fullName>
    </recommendedName>
</protein>
<dbReference type="Gene3D" id="3.40.50.300">
    <property type="entry name" value="P-loop containing nucleotide triphosphate hydrolases"/>
    <property type="match status" value="1"/>
</dbReference>
<keyword evidence="2" id="KW-0808">Transferase</keyword>
<dbReference type="PANTHER" id="PTHR10605">
    <property type="entry name" value="HEPARAN SULFATE SULFOTRANSFERASE"/>
    <property type="match status" value="1"/>
</dbReference>
<proteinExistence type="inferred from homology"/>
<evidence type="ECO:0000256" key="1">
    <source>
        <dbReference type="ARBA" id="ARBA00007730"/>
    </source>
</evidence>
<dbReference type="SUPFAM" id="SSF51197">
    <property type="entry name" value="Clavaminate synthase-like"/>
    <property type="match status" value="1"/>
</dbReference>
<evidence type="ECO:0000259" key="5">
    <source>
        <dbReference type="Pfam" id="PF05118"/>
    </source>
</evidence>
<dbReference type="Proteomes" id="UP001209570">
    <property type="component" value="Unassembled WGS sequence"/>
</dbReference>
<dbReference type="Pfam" id="PF13469">
    <property type="entry name" value="Sulfotransfer_3"/>
    <property type="match status" value="1"/>
</dbReference>
<dbReference type="PANTHER" id="PTHR10605:SF56">
    <property type="entry name" value="BIFUNCTIONAL HEPARAN SULFATE N-DEACETYLASE_N-SULFOTRANSFERASE"/>
    <property type="match status" value="1"/>
</dbReference>
<comment type="caution">
    <text evidence="6">The sequence shown here is derived from an EMBL/GenBank/DDBJ whole genome shotgun (WGS) entry which is preliminary data.</text>
</comment>
<accession>A0AAD5M3E6</accession>
<evidence type="ECO:0000313" key="6">
    <source>
        <dbReference type="EMBL" id="KAJ0401542.1"/>
    </source>
</evidence>
<dbReference type="AlphaFoldDB" id="A0AAD5M3E6"/>
<dbReference type="InterPro" id="IPR027417">
    <property type="entry name" value="P-loop_NTPase"/>
</dbReference>
<name>A0AAD5M3E6_PYTIN</name>
<keyword evidence="7" id="KW-1185">Reference proteome</keyword>
<feature type="domain" description="Aspartyl/asparaginy/proline hydroxylase" evidence="5">
    <location>
        <begin position="127"/>
        <end position="217"/>
    </location>
</feature>
<sequence>MTTSGRQNAPDAPRRACIPLSHKRVPTEMRAPQDHPHLLYAALVAERVDIAALRQHLLALPEEHWGEAYNRAHNVYFQRPFHDKLGVGNIMCLFSDTQLEHVYELPLYATYRAWLEPIFAAMGVHPEQVVRCLFARMPGDTLIPAHHDNGPWVSQTHRVHVPIVTFPEVEFKSGGLVETMTRFAFNEGAIVELNNAAKHSVWNPTPHRRIHLIFDYVEEPLRRRLVRTTLAPGQVCRQIRGRVELVQAVDQQAQEQARRAASRLLTAIEARVKADVGPDAAAALATACRHYFIEQIDARAFVVAVRRALRGQSDALVDEIWAQLVEMFGLVDAQSKQELEDARTERVSAPNWVIIGAQKCGTTSLYEYLSQHPDVLKGKRREPHFFDWNWDAALQHTLPEAEAAAYAKILAAYKAARASSRKGNAEETTEENGEQTADALHGQSLDSMRAKYLASLQCEEPEQAIRPPKQIGESTPSYLLYGEDVARRLRLLYPDMKLIVMLRDPVKRAYSHYQMTADPSGTAAQLKMREPVRGKSFEQLVDEDLALLEAAGVHASPLESVEGATVDAFQRYADGLSRQHGAHSYVGRGLYALQLALWLRVFPREQVLVIDLDDMKTPAGIQREANKAFEFLGVAPCEVVDTERKNTRAYAPMDDALRQRLEAFYAPFNQQLFELLGRRFAWSS</sequence>
<dbReference type="GO" id="GO:0008146">
    <property type="term" value="F:sulfotransferase activity"/>
    <property type="evidence" value="ECO:0007669"/>
    <property type="project" value="InterPro"/>
</dbReference>
<feature type="binding site" evidence="4">
    <location>
        <position position="503"/>
    </location>
    <ligand>
        <name>3'-phosphoadenylyl sulfate</name>
        <dbReference type="ChEBI" id="CHEBI:58339"/>
    </ligand>
</feature>
<gene>
    <name evidence="6" type="ORF">P43SY_007256</name>
</gene>
<reference evidence="6" key="1">
    <citation type="submission" date="2021-12" db="EMBL/GenBank/DDBJ databases">
        <title>Prjna785345.</title>
        <authorList>
            <person name="Rujirawat T."/>
            <person name="Krajaejun T."/>
        </authorList>
    </citation>
    <scope>NUCLEOTIDE SEQUENCE</scope>
    <source>
        <strain evidence="6">Pi057C3</strain>
    </source>
</reference>
<dbReference type="InterPro" id="IPR037359">
    <property type="entry name" value="NST/OST"/>
</dbReference>
<comment type="similarity">
    <text evidence="1">Belongs to the aspartyl/asparaginyl beta-hydroxylase family.</text>
</comment>
<dbReference type="InterPro" id="IPR007803">
    <property type="entry name" value="Asp/Arg/Pro-Hydrxlase"/>
</dbReference>
<evidence type="ECO:0000256" key="3">
    <source>
        <dbReference type="PIRSR" id="PIRSR637359-1"/>
    </source>
</evidence>
<organism evidence="6 7">
    <name type="scientific">Pythium insidiosum</name>
    <name type="common">Pythiosis disease agent</name>
    <dbReference type="NCBI Taxonomy" id="114742"/>
    <lineage>
        <taxon>Eukaryota</taxon>
        <taxon>Sar</taxon>
        <taxon>Stramenopiles</taxon>
        <taxon>Oomycota</taxon>
        <taxon>Peronosporomycetes</taxon>
        <taxon>Pythiales</taxon>
        <taxon>Pythiaceae</taxon>
        <taxon>Pythium</taxon>
    </lineage>
</organism>
<dbReference type="InterPro" id="IPR027443">
    <property type="entry name" value="IPNS-like_sf"/>
</dbReference>
<evidence type="ECO:0000313" key="7">
    <source>
        <dbReference type="Proteomes" id="UP001209570"/>
    </source>
</evidence>
<dbReference type="Pfam" id="PF05118">
    <property type="entry name" value="Asp_Arg_Hydrox"/>
    <property type="match status" value="1"/>
</dbReference>
<dbReference type="SUPFAM" id="SSF52540">
    <property type="entry name" value="P-loop containing nucleoside triphosphate hydrolases"/>
    <property type="match status" value="1"/>
</dbReference>